<sequence length="35" mass="3311">MMHMIAAGIAPATYTPFGGVAPVTGSFGAALCAAG</sequence>
<keyword evidence="2" id="KW-1185">Reference proteome</keyword>
<dbReference type="EMBL" id="JACCBV010000001">
    <property type="protein sequence ID" value="NYE20113.1"/>
    <property type="molecule type" value="Genomic_DNA"/>
</dbReference>
<dbReference type="AlphaFoldDB" id="A0A7Y9GP57"/>
<reference evidence="1 2" key="1">
    <citation type="submission" date="2020-07" db="EMBL/GenBank/DDBJ databases">
        <title>Sequencing the genomes of 1000 actinobacteria strains.</title>
        <authorList>
            <person name="Klenk H.-P."/>
        </authorList>
    </citation>
    <scope>NUCLEOTIDE SEQUENCE [LARGE SCALE GENOMIC DNA]</scope>
    <source>
        <strain evidence="1 2">DSM 24662</strain>
    </source>
</reference>
<proteinExistence type="predicted"/>
<protein>
    <submittedName>
        <fullName evidence="1">Uncharacterized protein</fullName>
    </submittedName>
</protein>
<comment type="caution">
    <text evidence="1">The sequence shown here is derived from an EMBL/GenBank/DDBJ whole genome shotgun (WGS) entry which is preliminary data.</text>
</comment>
<organism evidence="1 2">
    <name type="scientific">Microbacterium immunditiarum</name>
    <dbReference type="NCBI Taxonomy" id="337480"/>
    <lineage>
        <taxon>Bacteria</taxon>
        <taxon>Bacillati</taxon>
        <taxon>Actinomycetota</taxon>
        <taxon>Actinomycetes</taxon>
        <taxon>Micrococcales</taxon>
        <taxon>Microbacteriaceae</taxon>
        <taxon>Microbacterium</taxon>
    </lineage>
</organism>
<accession>A0A7Y9GP57</accession>
<dbReference type="Proteomes" id="UP000576969">
    <property type="component" value="Unassembled WGS sequence"/>
</dbReference>
<gene>
    <name evidence="1" type="ORF">BJ991_002141</name>
</gene>
<evidence type="ECO:0000313" key="2">
    <source>
        <dbReference type="Proteomes" id="UP000576969"/>
    </source>
</evidence>
<evidence type="ECO:0000313" key="1">
    <source>
        <dbReference type="EMBL" id="NYE20113.1"/>
    </source>
</evidence>
<name>A0A7Y9GP57_9MICO</name>